<evidence type="ECO:0000313" key="1">
    <source>
        <dbReference type="EMBL" id="MDT0345191.1"/>
    </source>
</evidence>
<name>A0ABU2MU77_9ACTN</name>
<comment type="caution">
    <text evidence="1">The sequence shown here is derived from an EMBL/GenBank/DDBJ whole genome shotgun (WGS) entry which is preliminary data.</text>
</comment>
<evidence type="ECO:0000313" key="2">
    <source>
        <dbReference type="Proteomes" id="UP001183246"/>
    </source>
</evidence>
<dbReference type="RefSeq" id="WP_311706323.1">
    <property type="nucleotide sequence ID" value="NZ_JAVREL010000013.1"/>
</dbReference>
<gene>
    <name evidence="1" type="ORF">RM590_21665</name>
</gene>
<dbReference type="EMBL" id="JAVREL010000013">
    <property type="protein sequence ID" value="MDT0345191.1"/>
    <property type="molecule type" value="Genomic_DNA"/>
</dbReference>
<protein>
    <submittedName>
        <fullName evidence="1">Uncharacterized protein</fullName>
    </submittedName>
</protein>
<organism evidence="1 2">
    <name type="scientific">Streptomyces litchfieldiae</name>
    <dbReference type="NCBI Taxonomy" id="3075543"/>
    <lineage>
        <taxon>Bacteria</taxon>
        <taxon>Bacillati</taxon>
        <taxon>Actinomycetota</taxon>
        <taxon>Actinomycetes</taxon>
        <taxon>Kitasatosporales</taxon>
        <taxon>Streptomycetaceae</taxon>
        <taxon>Streptomyces</taxon>
    </lineage>
</organism>
<dbReference type="Proteomes" id="UP001183246">
    <property type="component" value="Unassembled WGS sequence"/>
</dbReference>
<accession>A0ABU2MU77</accession>
<sequence length="57" mass="6319">MVVLILCMEIEHFGLSLTRAHYETLADLAARVGEADVLENMDLRRFVEDDDAPTGVG</sequence>
<reference evidence="2" key="1">
    <citation type="submission" date="2023-07" db="EMBL/GenBank/DDBJ databases">
        <title>30 novel species of actinomycetes from the DSMZ collection.</title>
        <authorList>
            <person name="Nouioui I."/>
        </authorList>
    </citation>
    <scope>NUCLEOTIDE SEQUENCE [LARGE SCALE GENOMIC DNA]</scope>
    <source>
        <strain evidence="2">DSM 44938</strain>
    </source>
</reference>
<keyword evidence="2" id="KW-1185">Reference proteome</keyword>
<proteinExistence type="predicted"/>